<dbReference type="AlphaFoldDB" id="A0A819VAD7"/>
<reference evidence="1" key="1">
    <citation type="submission" date="2021-02" db="EMBL/GenBank/DDBJ databases">
        <authorList>
            <person name="Nowell W R."/>
        </authorList>
    </citation>
    <scope>NUCLEOTIDE SEQUENCE</scope>
</reference>
<evidence type="ECO:0000313" key="1">
    <source>
        <dbReference type="EMBL" id="CAF4106260.1"/>
    </source>
</evidence>
<accession>A0A819VAD7</accession>
<proteinExistence type="predicted"/>
<dbReference type="InterPro" id="IPR032675">
    <property type="entry name" value="LRR_dom_sf"/>
</dbReference>
<sequence length="283" mass="33030">MKKNKPTILLSLPNELLLYHIFIHLHSTDLLHAFGQLYNRRLNALLCAHIHHIDLSASDTSVVSIDRWLCYLLSLKKDTLLSLRIDLDHFDYRFSSIFARLNRLDLRITTASEKVPQIISIDFCVHSGLLNVEIDRRRAFDRWTRNHVVSIHNLHEYFTRFTIPFSFDRLDYATNDFVDYHCNYPASKVILSFPSILMISFRGKEKLNLALFTFIRQTCPSLRHLRFKWNCNLSDDLIQNGQLTLPTVTELYLGDVDFIDFPTLNRIISLAPNLKHLANSSTK</sequence>
<organism evidence="1 2">
    <name type="scientific">Rotaria magnacalcarata</name>
    <dbReference type="NCBI Taxonomy" id="392030"/>
    <lineage>
        <taxon>Eukaryota</taxon>
        <taxon>Metazoa</taxon>
        <taxon>Spiralia</taxon>
        <taxon>Gnathifera</taxon>
        <taxon>Rotifera</taxon>
        <taxon>Eurotatoria</taxon>
        <taxon>Bdelloidea</taxon>
        <taxon>Philodinida</taxon>
        <taxon>Philodinidae</taxon>
        <taxon>Rotaria</taxon>
    </lineage>
</organism>
<dbReference type="Gene3D" id="3.80.10.10">
    <property type="entry name" value="Ribonuclease Inhibitor"/>
    <property type="match status" value="1"/>
</dbReference>
<name>A0A819VAD7_9BILA</name>
<gene>
    <name evidence="1" type="ORF">UXM345_LOCUS22541</name>
</gene>
<evidence type="ECO:0000313" key="2">
    <source>
        <dbReference type="Proteomes" id="UP000663842"/>
    </source>
</evidence>
<dbReference type="Proteomes" id="UP000663842">
    <property type="component" value="Unassembled WGS sequence"/>
</dbReference>
<dbReference type="EMBL" id="CAJOBF010003735">
    <property type="protein sequence ID" value="CAF4106260.1"/>
    <property type="molecule type" value="Genomic_DNA"/>
</dbReference>
<comment type="caution">
    <text evidence="1">The sequence shown here is derived from an EMBL/GenBank/DDBJ whole genome shotgun (WGS) entry which is preliminary data.</text>
</comment>
<evidence type="ECO:0008006" key="3">
    <source>
        <dbReference type="Google" id="ProtNLM"/>
    </source>
</evidence>
<protein>
    <recommendedName>
        <fullName evidence="3">F-box domain-containing protein</fullName>
    </recommendedName>
</protein>